<keyword evidence="1" id="KW-0732">Signal</keyword>
<dbReference type="RefSeq" id="WP_114956780.1">
    <property type="nucleotide sequence ID" value="NZ_JBHSJF010000006.1"/>
</dbReference>
<evidence type="ECO:0000256" key="1">
    <source>
        <dbReference type="SAM" id="SignalP"/>
    </source>
</evidence>
<feature type="signal peptide" evidence="1">
    <location>
        <begin position="1"/>
        <end position="17"/>
    </location>
</feature>
<comment type="caution">
    <text evidence="2">The sequence shown here is derived from an EMBL/GenBank/DDBJ whole genome shotgun (WGS) entry which is preliminary data.</text>
</comment>
<protein>
    <submittedName>
        <fullName evidence="2">Uncharacterized protein</fullName>
    </submittedName>
</protein>
<accession>A0ABV9Z640</accession>
<evidence type="ECO:0000313" key="2">
    <source>
        <dbReference type="EMBL" id="MFC5068999.1"/>
    </source>
</evidence>
<sequence length="82" mass="8796">MRFAAILLVVMTGSAFADEPKLTPLKPPAPDSLESLMREQAACTAFTNDCVICARAPDGPKCSTPGIACQPKEWRCTNVMNP</sequence>
<proteinExistence type="predicted"/>
<reference evidence="3" key="1">
    <citation type="journal article" date="2019" name="Int. J. Syst. Evol. Microbiol.">
        <title>The Global Catalogue of Microorganisms (GCM) 10K type strain sequencing project: providing services to taxonomists for standard genome sequencing and annotation.</title>
        <authorList>
            <consortium name="The Broad Institute Genomics Platform"/>
            <consortium name="The Broad Institute Genome Sequencing Center for Infectious Disease"/>
            <person name="Wu L."/>
            <person name="Ma J."/>
        </authorList>
    </citation>
    <scope>NUCLEOTIDE SEQUENCE [LARGE SCALE GENOMIC DNA]</scope>
    <source>
        <strain evidence="3">CGMCC 1.16444</strain>
    </source>
</reference>
<dbReference type="EMBL" id="JBHSJF010000006">
    <property type="protein sequence ID" value="MFC5068999.1"/>
    <property type="molecule type" value="Genomic_DNA"/>
</dbReference>
<evidence type="ECO:0000313" key="3">
    <source>
        <dbReference type="Proteomes" id="UP001595796"/>
    </source>
</evidence>
<keyword evidence="3" id="KW-1185">Reference proteome</keyword>
<dbReference type="Proteomes" id="UP001595796">
    <property type="component" value="Unassembled WGS sequence"/>
</dbReference>
<organism evidence="2 3">
    <name type="scientific">Flaviflagellibacter deserti</name>
    <dbReference type="NCBI Taxonomy" id="2267266"/>
    <lineage>
        <taxon>Bacteria</taxon>
        <taxon>Pseudomonadati</taxon>
        <taxon>Pseudomonadota</taxon>
        <taxon>Alphaproteobacteria</taxon>
        <taxon>Hyphomicrobiales</taxon>
        <taxon>Flaviflagellibacter</taxon>
    </lineage>
</organism>
<gene>
    <name evidence="2" type="ORF">ACFPFW_13360</name>
</gene>
<feature type="chain" id="PRO_5047303888" evidence="1">
    <location>
        <begin position="18"/>
        <end position="82"/>
    </location>
</feature>
<name>A0ABV9Z640_9HYPH</name>